<evidence type="ECO:0000313" key="6">
    <source>
        <dbReference type="EMBL" id="WXB16436.1"/>
    </source>
</evidence>
<dbReference type="SUPFAM" id="SSF49482">
    <property type="entry name" value="Aromatic compound dioxygenase"/>
    <property type="match status" value="1"/>
</dbReference>
<dbReference type="InterPro" id="IPR050770">
    <property type="entry name" value="Intradiol_RC_Dioxygenase"/>
</dbReference>
<evidence type="ECO:0000256" key="3">
    <source>
        <dbReference type="ARBA" id="ARBA00023002"/>
    </source>
</evidence>
<evidence type="ECO:0000259" key="5">
    <source>
        <dbReference type="Pfam" id="PF00775"/>
    </source>
</evidence>
<gene>
    <name evidence="6" type="ORF">LZC94_03965</name>
</gene>
<reference evidence="6 7" key="1">
    <citation type="submission" date="2021-12" db="EMBL/GenBank/DDBJ databases">
        <title>Discovery of the Pendulisporaceae a myxobacterial family with distinct sporulation behavior and unique specialized metabolism.</title>
        <authorList>
            <person name="Garcia R."/>
            <person name="Popoff A."/>
            <person name="Bader C.D."/>
            <person name="Loehr J."/>
            <person name="Walesch S."/>
            <person name="Walt C."/>
            <person name="Boldt J."/>
            <person name="Bunk B."/>
            <person name="Haeckl F.J.F.P.J."/>
            <person name="Gunesch A.P."/>
            <person name="Birkelbach J."/>
            <person name="Nuebel U."/>
            <person name="Pietschmann T."/>
            <person name="Bach T."/>
            <person name="Mueller R."/>
        </authorList>
    </citation>
    <scope>NUCLEOTIDE SEQUENCE [LARGE SCALE GENOMIC DNA]</scope>
    <source>
        <strain evidence="6 7">MSr11954</strain>
    </source>
</reference>
<dbReference type="PANTHER" id="PTHR33711">
    <property type="entry name" value="DIOXYGENASE, PUTATIVE (AFU_ORTHOLOGUE AFUA_2G02910)-RELATED"/>
    <property type="match status" value="1"/>
</dbReference>
<keyword evidence="7" id="KW-1185">Reference proteome</keyword>
<dbReference type="InterPro" id="IPR015889">
    <property type="entry name" value="Intradiol_dOase_core"/>
</dbReference>
<name>A0ABZ2M503_9BACT</name>
<dbReference type="Proteomes" id="UP001370348">
    <property type="component" value="Chromosome"/>
</dbReference>
<dbReference type="Gene3D" id="2.60.130.10">
    <property type="entry name" value="Aromatic compound dioxygenase"/>
    <property type="match status" value="1"/>
</dbReference>
<keyword evidence="2" id="KW-0223">Dioxygenase</keyword>
<dbReference type="EMBL" id="CP089984">
    <property type="protein sequence ID" value="WXB16436.1"/>
    <property type="molecule type" value="Genomic_DNA"/>
</dbReference>
<sequence length="192" mass="21561">MTRSMPTATSHQTIGPFWHGLADLEWCDLTRFGAKGRPIELRGTITDGDGARVTDACVEIWQTSPPAGGTFPGWGRCATDANGQFAIRTLDPAHHEEREQREERKERDRAWGHGNDMEQAPHIAVMLHARGLLKPLMTRIYFADHPANARDPVLQSLEPARRSTLLAKSDGNGSWHFDIRLQGEHETVFFEI</sequence>
<feature type="region of interest" description="Disordered" evidence="4">
    <location>
        <begin position="90"/>
        <end position="115"/>
    </location>
</feature>
<protein>
    <recommendedName>
        <fullName evidence="5">Intradiol ring-cleavage dioxygenases domain-containing protein</fullName>
    </recommendedName>
</protein>
<dbReference type="PANTHER" id="PTHR33711:SF9">
    <property type="entry name" value="PROTOCATECHUATE 3,4-DIOXYGENASE ALPHA CHAIN"/>
    <property type="match status" value="1"/>
</dbReference>
<dbReference type="RefSeq" id="WP_394826063.1">
    <property type="nucleotide sequence ID" value="NZ_CP089984.1"/>
</dbReference>
<evidence type="ECO:0000313" key="7">
    <source>
        <dbReference type="Proteomes" id="UP001370348"/>
    </source>
</evidence>
<evidence type="ECO:0000256" key="2">
    <source>
        <dbReference type="ARBA" id="ARBA00022964"/>
    </source>
</evidence>
<feature type="compositionally biased region" description="Basic and acidic residues" evidence="4">
    <location>
        <begin position="91"/>
        <end position="111"/>
    </location>
</feature>
<comment type="similarity">
    <text evidence="1">Belongs to the intradiol ring-cleavage dioxygenase family.</text>
</comment>
<dbReference type="Pfam" id="PF00775">
    <property type="entry name" value="Dioxygenase_C"/>
    <property type="match status" value="1"/>
</dbReference>
<proteinExistence type="inferred from homology"/>
<organism evidence="6 7">
    <name type="scientific">Pendulispora albinea</name>
    <dbReference type="NCBI Taxonomy" id="2741071"/>
    <lineage>
        <taxon>Bacteria</taxon>
        <taxon>Pseudomonadati</taxon>
        <taxon>Myxococcota</taxon>
        <taxon>Myxococcia</taxon>
        <taxon>Myxococcales</taxon>
        <taxon>Sorangiineae</taxon>
        <taxon>Pendulisporaceae</taxon>
        <taxon>Pendulispora</taxon>
    </lineage>
</organism>
<evidence type="ECO:0000256" key="4">
    <source>
        <dbReference type="SAM" id="MobiDB-lite"/>
    </source>
</evidence>
<accession>A0ABZ2M503</accession>
<feature type="domain" description="Intradiol ring-cleavage dioxygenases" evidence="5">
    <location>
        <begin position="35"/>
        <end position="183"/>
    </location>
</feature>
<evidence type="ECO:0000256" key="1">
    <source>
        <dbReference type="ARBA" id="ARBA00007825"/>
    </source>
</evidence>
<keyword evidence="3" id="KW-0560">Oxidoreductase</keyword>
<dbReference type="InterPro" id="IPR000627">
    <property type="entry name" value="Intradiol_dOase_C"/>
</dbReference>